<keyword evidence="5" id="KW-1175">Viral attachment to host cell pilus</keyword>
<sequence>MVTKTVKIRSLVPLTTVTQFTGSAPTTTFQYPVFTGTTNRTSLGLKEYKTLIRNGQSATTDFTADRIQADSFVELQATCDVNDVGDPVGTIKRHYFAKGLPGLEASWIPTHLSVNSASAENKALTKLYSAIKSQQQQMSGFSFLGELRETIHGIRKPADALVTGLNRYFNSVQKYKKGIRHRTVAAKKRAIVDISTGLWLEASFGWLPLLQDVKGIAETLARFQYDKRHERVRGFGQDSDRSLSTGRTVVHVEISADYVTFKETKYTVIYRCGIRADDSLPPLGSINRLRELCGFNLQDFIPSLYQITPNSWLLDYFTNIGDIVEATCTSTANLSWINVSRIKETVEQTVYSPVWDKQANSGSRLVFFDSTPGRVIKSLKTVDRRKVAALDVPSLEFSFPGSANKYANLGAIFAGKSRKSLTA</sequence>
<dbReference type="InterPro" id="IPR005563">
    <property type="entry name" value="A_protein"/>
</dbReference>
<organism evidence="8">
    <name type="scientific">Leviviridae sp</name>
    <dbReference type="NCBI Taxonomy" id="2027243"/>
    <lineage>
        <taxon>Viruses</taxon>
        <taxon>Riboviria</taxon>
        <taxon>Orthornavirae</taxon>
        <taxon>Lenarviricota</taxon>
        <taxon>Leviviricetes</taxon>
        <taxon>Norzivirales</taxon>
        <taxon>Fiersviridae</taxon>
    </lineage>
</organism>
<evidence type="ECO:0000256" key="1">
    <source>
        <dbReference type="ARBA" id="ARBA00004328"/>
    </source>
</evidence>
<protein>
    <recommendedName>
        <fullName evidence="9">Maturation</fullName>
    </recommendedName>
</protein>
<keyword evidence="6" id="KW-1160">Virus entry into host cell</keyword>
<dbReference type="EMBL" id="MN035433">
    <property type="protein sequence ID" value="QDH90316.1"/>
    <property type="molecule type" value="Genomic_RNA"/>
</dbReference>
<evidence type="ECO:0000256" key="6">
    <source>
        <dbReference type="ARBA" id="ARBA00023296"/>
    </source>
</evidence>
<name>A0A514D9N1_9VIRU</name>
<accession>A0A514D9N1</accession>
<evidence type="ECO:0000256" key="5">
    <source>
        <dbReference type="ARBA" id="ARBA00023104"/>
    </source>
</evidence>
<evidence type="ECO:0000256" key="7">
    <source>
        <dbReference type="ARBA" id="ARBA00035110"/>
    </source>
</evidence>
<keyword evidence="4" id="KW-0946">Virion</keyword>
<keyword evidence="2" id="KW-0945">Host-virus interaction</keyword>
<dbReference type="Pfam" id="PF03863">
    <property type="entry name" value="Phage_mat-A"/>
    <property type="match status" value="1"/>
</dbReference>
<evidence type="ECO:0000256" key="4">
    <source>
        <dbReference type="ARBA" id="ARBA00022844"/>
    </source>
</evidence>
<dbReference type="GO" id="GO:0044423">
    <property type="term" value="C:virion component"/>
    <property type="evidence" value="ECO:0007669"/>
    <property type="project" value="UniProtKB-KW"/>
</dbReference>
<comment type="subcellular location">
    <subcellularLocation>
        <location evidence="1">Virion</location>
    </subcellularLocation>
</comment>
<evidence type="ECO:0008006" key="9">
    <source>
        <dbReference type="Google" id="ProtNLM"/>
    </source>
</evidence>
<reference evidence="8" key="1">
    <citation type="submission" date="2019-05" db="EMBL/GenBank/DDBJ databases">
        <title>Metatranscriptomic reconstruction reveals RNA viruses with the potential to shape carbon cycling in soil.</title>
        <authorList>
            <person name="Starr E.P."/>
            <person name="Nuccio E."/>
            <person name="Pett-Ridge J."/>
            <person name="Banfield J.F."/>
            <person name="Firestone M.K."/>
        </authorList>
    </citation>
    <scope>NUCLEOTIDE SEQUENCE</scope>
    <source>
        <strain evidence="8">H2_Bulk_Litter_12_scaffold_630</strain>
    </source>
</reference>
<comment type="similarity">
    <text evidence="7">Belongs to the Leviviricetes maturation protein family.</text>
</comment>
<gene>
    <name evidence="8" type="ORF">H2BulkLitter12630_000001</name>
</gene>
<evidence type="ECO:0000256" key="2">
    <source>
        <dbReference type="ARBA" id="ARBA00022581"/>
    </source>
</evidence>
<proteinExistence type="inferred from homology"/>
<keyword evidence="3" id="KW-1161">Viral attachment to host cell</keyword>
<evidence type="ECO:0000256" key="3">
    <source>
        <dbReference type="ARBA" id="ARBA00022804"/>
    </source>
</evidence>
<evidence type="ECO:0000313" key="8">
    <source>
        <dbReference type="EMBL" id="QDH90316.1"/>
    </source>
</evidence>
<dbReference type="GO" id="GO:0039666">
    <property type="term" value="P:virion attachment to host cell pilus"/>
    <property type="evidence" value="ECO:0007669"/>
    <property type="project" value="UniProtKB-KW"/>
</dbReference>